<reference evidence="1 2" key="1">
    <citation type="submission" date="2017-10" db="EMBL/GenBank/DDBJ databases">
        <title>Comparative genomics in systemic dimorphic fungi from Ajellomycetaceae.</title>
        <authorList>
            <person name="Munoz J.F."/>
            <person name="Mcewen J.G."/>
            <person name="Clay O.K."/>
            <person name="Cuomo C.A."/>
        </authorList>
    </citation>
    <scope>NUCLEOTIDE SEQUENCE [LARGE SCALE GENOMIC DNA]</scope>
    <source>
        <strain evidence="1 2">UAMH4076</strain>
    </source>
</reference>
<dbReference type="Proteomes" id="UP000226031">
    <property type="component" value="Unassembled WGS sequence"/>
</dbReference>
<gene>
    <name evidence="1" type="ORF">GX50_00661</name>
</gene>
<protein>
    <submittedName>
        <fullName evidence="1">Uncharacterized protein</fullName>
    </submittedName>
</protein>
<comment type="caution">
    <text evidence="1">The sequence shown here is derived from an EMBL/GenBank/DDBJ whole genome shotgun (WGS) entry which is preliminary data.</text>
</comment>
<proteinExistence type="predicted"/>
<name>A0A2B7ZR35_9EURO</name>
<organism evidence="1 2">
    <name type="scientific">[Emmonsia] crescens</name>
    <dbReference type="NCBI Taxonomy" id="73230"/>
    <lineage>
        <taxon>Eukaryota</taxon>
        <taxon>Fungi</taxon>
        <taxon>Dikarya</taxon>
        <taxon>Ascomycota</taxon>
        <taxon>Pezizomycotina</taxon>
        <taxon>Eurotiomycetes</taxon>
        <taxon>Eurotiomycetidae</taxon>
        <taxon>Onygenales</taxon>
        <taxon>Ajellomycetaceae</taxon>
        <taxon>Emergomyces</taxon>
    </lineage>
</organism>
<evidence type="ECO:0000313" key="2">
    <source>
        <dbReference type="Proteomes" id="UP000226031"/>
    </source>
</evidence>
<dbReference type="AlphaFoldDB" id="A0A2B7ZR35"/>
<dbReference type="EMBL" id="PDND01000007">
    <property type="protein sequence ID" value="PGH36476.1"/>
    <property type="molecule type" value="Genomic_DNA"/>
</dbReference>
<keyword evidence="2" id="KW-1185">Reference proteome</keyword>
<evidence type="ECO:0000313" key="1">
    <source>
        <dbReference type="EMBL" id="PGH36476.1"/>
    </source>
</evidence>
<accession>A0A2B7ZR35</accession>
<sequence>MSAPLPNSYAVKEHTIVAKRFLESSRVNAALLTVAIVWTAARPVIIQLAARWDPRHLRKDIPRRSATKLRCTPAKRKIIFTSDSTPAR</sequence>